<dbReference type="InterPro" id="IPR037523">
    <property type="entry name" value="VOC_core"/>
</dbReference>
<dbReference type="PANTHER" id="PTHR43048">
    <property type="entry name" value="METHYLMALONYL-COA EPIMERASE"/>
    <property type="match status" value="1"/>
</dbReference>
<dbReference type="InterPro" id="IPR004360">
    <property type="entry name" value="Glyas_Fos-R_dOase_dom"/>
</dbReference>
<keyword evidence="1" id="KW-0479">Metal-binding</keyword>
<protein>
    <submittedName>
        <fullName evidence="3">Putative lyase</fullName>
    </submittedName>
</protein>
<proteinExistence type="predicted"/>
<dbReference type="GO" id="GO:0004493">
    <property type="term" value="F:methylmalonyl-CoA epimerase activity"/>
    <property type="evidence" value="ECO:0007669"/>
    <property type="project" value="TreeGrafter"/>
</dbReference>
<name>A0A150IZK3_9EURY</name>
<evidence type="ECO:0000313" key="3">
    <source>
        <dbReference type="EMBL" id="KYC50094.1"/>
    </source>
</evidence>
<dbReference type="InterPro" id="IPR029068">
    <property type="entry name" value="Glyas_Bleomycin-R_OHBP_Dase"/>
</dbReference>
<dbReference type="AlphaFoldDB" id="A0A150IZK3"/>
<evidence type="ECO:0000259" key="2">
    <source>
        <dbReference type="PROSITE" id="PS51819"/>
    </source>
</evidence>
<comment type="caution">
    <text evidence="3">The sequence shown here is derived from an EMBL/GenBank/DDBJ whole genome shotgun (WGS) entry which is preliminary data.</text>
</comment>
<evidence type="ECO:0000256" key="1">
    <source>
        <dbReference type="ARBA" id="ARBA00022723"/>
    </source>
</evidence>
<dbReference type="PROSITE" id="PS51819">
    <property type="entry name" value="VOC"/>
    <property type="match status" value="1"/>
</dbReference>
<dbReference type="GO" id="GO:0046872">
    <property type="term" value="F:metal ion binding"/>
    <property type="evidence" value="ECO:0007669"/>
    <property type="project" value="UniProtKB-KW"/>
</dbReference>
<dbReference type="GO" id="GO:0046491">
    <property type="term" value="P:L-methylmalonyl-CoA metabolic process"/>
    <property type="evidence" value="ECO:0007669"/>
    <property type="project" value="TreeGrafter"/>
</dbReference>
<organism evidence="3 4">
    <name type="scientific">Candidatus Methanofastidiosum methylothiophilum</name>
    <dbReference type="NCBI Taxonomy" id="1705564"/>
    <lineage>
        <taxon>Archaea</taxon>
        <taxon>Methanobacteriati</taxon>
        <taxon>Methanobacteriota</taxon>
        <taxon>Stenosarchaea group</taxon>
        <taxon>Candidatus Methanofastidiosia</taxon>
        <taxon>Candidatus Methanofastidiosales</taxon>
        <taxon>Candidatus Methanofastidiosaceae</taxon>
        <taxon>Candidatus Methanofastidiosum</taxon>
    </lineage>
</organism>
<gene>
    <name evidence="3" type="ORF">AMQ74_01316</name>
</gene>
<dbReference type="GO" id="GO:0016829">
    <property type="term" value="F:lyase activity"/>
    <property type="evidence" value="ECO:0007669"/>
    <property type="project" value="UniProtKB-KW"/>
</dbReference>
<dbReference type="PANTHER" id="PTHR43048:SF3">
    <property type="entry name" value="METHYLMALONYL-COA EPIMERASE, MITOCHONDRIAL"/>
    <property type="match status" value="1"/>
</dbReference>
<evidence type="ECO:0000313" key="4">
    <source>
        <dbReference type="Proteomes" id="UP000075578"/>
    </source>
</evidence>
<dbReference type="InterPro" id="IPR051785">
    <property type="entry name" value="MMCE/EMCE_epimerase"/>
</dbReference>
<dbReference type="Proteomes" id="UP000075578">
    <property type="component" value="Unassembled WGS sequence"/>
</dbReference>
<feature type="domain" description="VOC" evidence="2">
    <location>
        <begin position="3"/>
        <end position="140"/>
    </location>
</feature>
<dbReference type="CDD" id="cd06587">
    <property type="entry name" value="VOC"/>
    <property type="match status" value="1"/>
</dbReference>
<keyword evidence="3" id="KW-0456">Lyase</keyword>
<dbReference type="Pfam" id="PF00903">
    <property type="entry name" value="Glyoxalase"/>
    <property type="match status" value="1"/>
</dbReference>
<dbReference type="EMBL" id="LNGD01000088">
    <property type="protein sequence ID" value="KYC50094.1"/>
    <property type="molecule type" value="Genomic_DNA"/>
</dbReference>
<sequence>MATLNHIAMLVSNLELSKRFYKETLGLETVFEHPISGPQFEKVTGIDDFDVVFAVLTDKKSHVNLELVEFKNGLVESPSVFNHIAFEVEDVDSLYEKFHNNCIETVSEPVTLSHPHPKINGKRFFYFYDPDGNIIEVYNRKEGLYSE</sequence>
<accession>A0A150IZK3</accession>
<dbReference type="SUPFAM" id="SSF54593">
    <property type="entry name" value="Glyoxalase/Bleomycin resistance protein/Dihydroxybiphenyl dioxygenase"/>
    <property type="match status" value="1"/>
</dbReference>
<dbReference type="Gene3D" id="3.10.180.10">
    <property type="entry name" value="2,3-Dihydroxybiphenyl 1,2-Dioxygenase, domain 1"/>
    <property type="match status" value="1"/>
</dbReference>
<reference evidence="3 4" key="1">
    <citation type="journal article" date="2016" name="ISME J.">
        <title>Chasing the elusive Euryarchaeota class WSA2: genomes reveal a uniquely fastidious methyl-reducing methanogen.</title>
        <authorList>
            <person name="Nobu M.K."/>
            <person name="Narihiro T."/>
            <person name="Kuroda K."/>
            <person name="Mei R."/>
            <person name="Liu W.T."/>
        </authorList>
    </citation>
    <scope>NUCLEOTIDE SEQUENCE [LARGE SCALE GENOMIC DNA]</scope>
    <source>
        <strain evidence="3">U1lsi0528_Bin089</strain>
    </source>
</reference>